<dbReference type="PANTHER" id="PTHR31431:SF1">
    <property type="entry name" value="NUCLEOPORIN NUP188"/>
    <property type="match status" value="1"/>
</dbReference>
<sequence>MSSLRPPIIQEVDRLISYCISVNLICVLNSVEHTDIHFKKQVDLTCSNSVNKHYRWLRMVDIGGGEKWWLARAAPIENLCADQSYQVFQLFLLHQFRGAEASLADVMSSQRGEETFLFQLWNFYHSDRLYLLRSLRHVVANTTIPSHPYQVLFKEFVRDILDKDGKLGESLVEQVIEASKVTGPPASLSRSQYLPTTAPHTWIAHHLAKLRELLATLLVYYGSTGNMPPPETCLRLLRLAQGSGLCSAGDDSFRSSHSALVDAVDAMHSLLLMLIIDTDGDIADHPLCTDKFVQQISPVVFGLGARQAHLPPLLAWATLSLRAETAANSSNSVPNGKQQQYLKLAHRAVQGNVFQYLHSVLTDISSIKGDDLLLSLASSVGYSLMCSVAGYVELDTPAMLITINKLAQVCLGHQPPAELFWSEEGGGAGLLLPGAIEAFPQDSGPLLSLATALAKANTYSCGKVLELLTELPSVTWTLSEEAISKIQVRGSECVAISPIQLLPTIIISEHSGGVVVNSNPPTVLWHSPINGWQALLAIIKTLHTRLAEGGNVAESSVGVTVVATLELLAAILSTSPKHLGALQHFVQETVQLLQRVAGMNKAPAALVGGILAMLAQVAVQDPKSVWTQLEGCALLPFLSTPHTGAVKRNKSDPFLGYRPGGLRALVCGQEAASGKYPILRNYTKLLTAAVKGNVSSGGVSGGVVFLVREVMAGGVLRWCYASHEERALVLEECLSLLHHTLEAKKGCCDEVVRELVVEELLSGSGAGQTVLAVVVSGAMLEAVLSYPLHSPNSNYAHTLTHTAQLALSILHRLVGECPTEGGLSRLLSATPAAQVSTAPSSALLGSNGNVTSSSPPHLALTVALYVHHRLNPRLTNLALRTLTRFAQKLSEPLVACLGGEADGIRDALLRRLDLDAEDVHVKVALLRLLTASTPRQKGLTCAFLTPPDKLLDPLTSLIQTYAQTSSESAEELVCAAIELVDALWTEKHVTVSEYLKDNSDFWNTLAQPLTDGTPGEVNDKFVGHCINVLAHELFSSDTKPTAALKVAVMTVCDPKTKALSKWSSHIMSSSNSDAPGKLLLLPAWQKFLVVLVARAAKWLTDNQKVTILLFTLCRPIYLQRLDRIESDGWRMALIAMVFAEACRECANNLVSKSGCFERVGSLLCCVRAGVQQTPIHTQLLIFGAALSMVSCTDPDTKSQDYVSSVIPPVASLVQQHGVLAGASTCTSPAALGLATSLLHQCLIRCHASTSQQTLSTTPVVPAILHATQVYLTVGEEEVVGELLRLLSTLARLPNLASELSTHTLATTLALNLHTTKHVGLLAEVVWGVVSGLEREGVAGVEGAVGIAAIHLTALTSALLTPHKNYGLALAAAALVRSLAPHASQWIVSHPQSHSQLTQAITRSIHITTQLLLTPKVVQLELGGEVSKDGSTYIAISTETTSVLNHMLQVMCCHRGSQKVKKGILHE</sequence>
<dbReference type="InterPro" id="IPR044840">
    <property type="entry name" value="Nup188"/>
</dbReference>
<dbReference type="EMBL" id="CAXKWB010035023">
    <property type="protein sequence ID" value="CAL4145683.1"/>
    <property type="molecule type" value="Genomic_DNA"/>
</dbReference>
<feature type="non-terminal residue" evidence="1">
    <location>
        <position position="1466"/>
    </location>
</feature>
<keyword evidence="2" id="KW-1185">Reference proteome</keyword>
<dbReference type="GO" id="GO:0006405">
    <property type="term" value="P:RNA export from nucleus"/>
    <property type="evidence" value="ECO:0007669"/>
    <property type="project" value="TreeGrafter"/>
</dbReference>
<comment type="caution">
    <text evidence="1">The sequence shown here is derived from an EMBL/GenBank/DDBJ whole genome shotgun (WGS) entry which is preliminary data.</text>
</comment>
<protein>
    <submittedName>
        <fullName evidence="1">Uncharacterized protein</fullName>
    </submittedName>
</protein>
<reference evidence="1 2" key="1">
    <citation type="submission" date="2024-05" db="EMBL/GenBank/DDBJ databases">
        <authorList>
            <person name="Wallberg A."/>
        </authorList>
    </citation>
    <scope>NUCLEOTIDE SEQUENCE [LARGE SCALE GENOMIC DNA]</scope>
</reference>
<dbReference type="GO" id="GO:0017056">
    <property type="term" value="F:structural constituent of nuclear pore"/>
    <property type="evidence" value="ECO:0007669"/>
    <property type="project" value="InterPro"/>
</dbReference>
<dbReference type="GO" id="GO:0044611">
    <property type="term" value="C:nuclear pore inner ring"/>
    <property type="evidence" value="ECO:0007669"/>
    <property type="project" value="TreeGrafter"/>
</dbReference>
<proteinExistence type="predicted"/>
<evidence type="ECO:0000313" key="2">
    <source>
        <dbReference type="Proteomes" id="UP001497623"/>
    </source>
</evidence>
<name>A0AAV2RY69_MEGNR</name>
<gene>
    <name evidence="1" type="ORF">MNOR_LOCUS29760</name>
</gene>
<dbReference type="Proteomes" id="UP001497623">
    <property type="component" value="Unassembled WGS sequence"/>
</dbReference>
<accession>A0AAV2RY69</accession>
<evidence type="ECO:0000313" key="1">
    <source>
        <dbReference type="EMBL" id="CAL4145683.1"/>
    </source>
</evidence>
<organism evidence="1 2">
    <name type="scientific">Meganyctiphanes norvegica</name>
    <name type="common">Northern krill</name>
    <name type="synonym">Thysanopoda norvegica</name>
    <dbReference type="NCBI Taxonomy" id="48144"/>
    <lineage>
        <taxon>Eukaryota</taxon>
        <taxon>Metazoa</taxon>
        <taxon>Ecdysozoa</taxon>
        <taxon>Arthropoda</taxon>
        <taxon>Crustacea</taxon>
        <taxon>Multicrustacea</taxon>
        <taxon>Malacostraca</taxon>
        <taxon>Eumalacostraca</taxon>
        <taxon>Eucarida</taxon>
        <taxon>Euphausiacea</taxon>
        <taxon>Euphausiidae</taxon>
        <taxon>Meganyctiphanes</taxon>
    </lineage>
</organism>
<dbReference type="PANTHER" id="PTHR31431">
    <property type="entry name" value="NUCLEOPORIN NUP188 HOMOLOG"/>
    <property type="match status" value="1"/>
</dbReference>
<dbReference type="GO" id="GO:0006606">
    <property type="term" value="P:protein import into nucleus"/>
    <property type="evidence" value="ECO:0007669"/>
    <property type="project" value="TreeGrafter"/>
</dbReference>